<keyword evidence="13" id="KW-1185">Reference proteome</keyword>
<dbReference type="SUPFAM" id="SSF46689">
    <property type="entry name" value="Homeodomain-like"/>
    <property type="match status" value="1"/>
</dbReference>
<reference evidence="12 13" key="1">
    <citation type="submission" date="2024-01" db="EMBL/GenBank/DDBJ databases">
        <title>Genome assemblies of Stephania.</title>
        <authorList>
            <person name="Yang L."/>
        </authorList>
    </citation>
    <scope>NUCLEOTIDE SEQUENCE [LARGE SCALE GENOMIC DNA]</scope>
    <source>
        <strain evidence="12">QJT</strain>
        <tissue evidence="12">Leaf</tissue>
    </source>
</reference>
<comment type="similarity">
    <text evidence="8">Belongs to the WUS homeobox family.</text>
</comment>
<proteinExistence type="inferred from homology"/>
<dbReference type="InterPro" id="IPR001356">
    <property type="entry name" value="HD"/>
</dbReference>
<dbReference type="Gene3D" id="1.10.10.60">
    <property type="entry name" value="Homeodomain-like"/>
    <property type="match status" value="1"/>
</dbReference>
<dbReference type="PANTHER" id="PTHR46998:SF2">
    <property type="entry name" value="WUSCHEL-RELATED HOMEOBOX 11"/>
    <property type="match status" value="1"/>
</dbReference>
<keyword evidence="6" id="KW-0804">Transcription</keyword>
<evidence type="ECO:0000313" key="13">
    <source>
        <dbReference type="Proteomes" id="UP001417504"/>
    </source>
</evidence>
<evidence type="ECO:0000256" key="10">
    <source>
        <dbReference type="RuleBase" id="RU000682"/>
    </source>
</evidence>
<evidence type="ECO:0000259" key="11">
    <source>
        <dbReference type="PROSITE" id="PS50071"/>
    </source>
</evidence>
<comment type="caution">
    <text evidence="12">The sequence shown here is derived from an EMBL/GenBank/DDBJ whole genome shotgun (WGS) entry which is preliminary data.</text>
</comment>
<comment type="subcellular location">
    <subcellularLocation>
        <location evidence="1 9 10">Nucleus</location>
    </subcellularLocation>
</comment>
<dbReference type="FunFam" id="1.10.10.60:FF:000118">
    <property type="entry name" value="WUSCHEL-related homeobox 11"/>
    <property type="match status" value="1"/>
</dbReference>
<dbReference type="AlphaFoldDB" id="A0AAP0NWG2"/>
<dbReference type="Pfam" id="PF00046">
    <property type="entry name" value="Homeodomain"/>
    <property type="match status" value="1"/>
</dbReference>
<gene>
    <name evidence="12" type="ORF">Sjap_012099</name>
</gene>
<organism evidence="12 13">
    <name type="scientific">Stephania japonica</name>
    <dbReference type="NCBI Taxonomy" id="461633"/>
    <lineage>
        <taxon>Eukaryota</taxon>
        <taxon>Viridiplantae</taxon>
        <taxon>Streptophyta</taxon>
        <taxon>Embryophyta</taxon>
        <taxon>Tracheophyta</taxon>
        <taxon>Spermatophyta</taxon>
        <taxon>Magnoliopsida</taxon>
        <taxon>Ranunculales</taxon>
        <taxon>Menispermaceae</taxon>
        <taxon>Menispermoideae</taxon>
        <taxon>Cissampelideae</taxon>
        <taxon>Stephania</taxon>
    </lineage>
</organism>
<dbReference type="GO" id="GO:0003700">
    <property type="term" value="F:DNA-binding transcription factor activity"/>
    <property type="evidence" value="ECO:0007669"/>
    <property type="project" value="InterPro"/>
</dbReference>
<dbReference type="InterPro" id="IPR009057">
    <property type="entry name" value="Homeodomain-like_sf"/>
</dbReference>
<evidence type="ECO:0000256" key="4">
    <source>
        <dbReference type="ARBA" id="ARBA00023125"/>
    </source>
</evidence>
<evidence type="ECO:0000256" key="5">
    <source>
        <dbReference type="ARBA" id="ARBA00023155"/>
    </source>
</evidence>
<evidence type="ECO:0000256" key="7">
    <source>
        <dbReference type="ARBA" id="ARBA00023242"/>
    </source>
</evidence>
<feature type="domain" description="Homeobox" evidence="11">
    <location>
        <begin position="22"/>
        <end position="87"/>
    </location>
</feature>
<evidence type="ECO:0000313" key="12">
    <source>
        <dbReference type="EMBL" id="KAK9122497.1"/>
    </source>
</evidence>
<keyword evidence="7 9" id="KW-0539">Nucleus</keyword>
<evidence type="ECO:0000256" key="1">
    <source>
        <dbReference type="ARBA" id="ARBA00004123"/>
    </source>
</evidence>
<dbReference type="GO" id="GO:0048830">
    <property type="term" value="P:adventitious root development"/>
    <property type="evidence" value="ECO:0007669"/>
    <property type="project" value="InterPro"/>
</dbReference>
<protein>
    <recommendedName>
        <fullName evidence="11">Homeobox domain-containing protein</fullName>
    </recommendedName>
</protein>
<accession>A0AAP0NWG2</accession>
<dbReference type="PROSITE" id="PS50071">
    <property type="entry name" value="HOMEOBOX_2"/>
    <property type="match status" value="1"/>
</dbReference>
<evidence type="ECO:0000256" key="2">
    <source>
        <dbReference type="ARBA" id="ARBA00022473"/>
    </source>
</evidence>
<keyword evidence="5 9" id="KW-0371">Homeobox</keyword>
<sequence length="335" mass="36959">MDERSPECYNNASLHGLARTLEPAGRSRWTPKPEQILILESIFNSGMTNPPKDETVRIRKMLQEFGSVGDANVFYWFQNRRSRLRRQQRHAHIIMSNMMSSDGSGGMVDTNSTDHAAINSTVCSASITSSAATASTSTGGAGNICSASPCGLSSSAPQHPLHPVGINQLLLSSSNSPLTTTLHEDTMEQNHDALGFIPFDHDRGFLMGSYQRAGHVIVLINEFPTEVPSGPFDMKAMFGEDWMLVHHPSGLPLPCDPHGIIMLQPGESYFLRAWESEEEQLRHCGFRLSARRSGSRSPGVVQLEWDEETVKANARVRLLFQLPTLDVDVNGFLIN</sequence>
<dbReference type="SMART" id="SM00389">
    <property type="entry name" value="HOX"/>
    <property type="match status" value="1"/>
</dbReference>
<name>A0AAP0NWG2_9MAGN</name>
<dbReference type="EMBL" id="JBBNAE010000005">
    <property type="protein sequence ID" value="KAK9122497.1"/>
    <property type="molecule type" value="Genomic_DNA"/>
</dbReference>
<evidence type="ECO:0000256" key="9">
    <source>
        <dbReference type="PROSITE-ProRule" id="PRU00108"/>
    </source>
</evidence>
<dbReference type="InterPro" id="IPR044558">
    <property type="entry name" value="WOX11-like"/>
</dbReference>
<dbReference type="PANTHER" id="PTHR46998">
    <property type="entry name" value="WUSCHEL-RELATED HOMEOBOX 11"/>
    <property type="match status" value="1"/>
</dbReference>
<evidence type="ECO:0000256" key="6">
    <source>
        <dbReference type="ARBA" id="ARBA00023163"/>
    </source>
</evidence>
<dbReference type="Proteomes" id="UP001417504">
    <property type="component" value="Unassembled WGS sequence"/>
</dbReference>
<dbReference type="GO" id="GO:0003677">
    <property type="term" value="F:DNA binding"/>
    <property type="evidence" value="ECO:0007669"/>
    <property type="project" value="UniProtKB-UniRule"/>
</dbReference>
<keyword evidence="4 9" id="KW-0238">DNA-binding</keyword>
<feature type="DNA-binding region" description="Homeobox" evidence="9">
    <location>
        <begin position="24"/>
        <end position="88"/>
    </location>
</feature>
<evidence type="ECO:0000256" key="3">
    <source>
        <dbReference type="ARBA" id="ARBA00023015"/>
    </source>
</evidence>
<keyword evidence="2" id="KW-0217">Developmental protein</keyword>
<evidence type="ECO:0000256" key="8">
    <source>
        <dbReference type="ARBA" id="ARBA00024040"/>
    </source>
</evidence>
<keyword evidence="3" id="KW-0805">Transcription regulation</keyword>
<dbReference type="GO" id="GO:0005634">
    <property type="term" value="C:nucleus"/>
    <property type="evidence" value="ECO:0007669"/>
    <property type="project" value="UniProtKB-SubCell"/>
</dbReference>